<name>A0A813GC08_POLGL</name>
<evidence type="ECO:0000313" key="2">
    <source>
        <dbReference type="EMBL" id="CAE8726505.1"/>
    </source>
</evidence>
<evidence type="ECO:0000313" key="3">
    <source>
        <dbReference type="Proteomes" id="UP000654075"/>
    </source>
</evidence>
<gene>
    <name evidence="1" type="ORF">PGLA1383_LOCUS39911</name>
    <name evidence="2" type="ORF">PGLA2088_LOCUS44504</name>
</gene>
<dbReference type="EMBL" id="CAJNNW010035235">
    <property type="protein sequence ID" value="CAE8726505.1"/>
    <property type="molecule type" value="Genomic_DNA"/>
</dbReference>
<evidence type="ECO:0000313" key="1">
    <source>
        <dbReference type="EMBL" id="CAE8622468.1"/>
    </source>
</evidence>
<dbReference type="EMBL" id="CAJNNV010027983">
    <property type="protein sequence ID" value="CAE8622468.1"/>
    <property type="molecule type" value="Genomic_DNA"/>
</dbReference>
<dbReference type="AlphaFoldDB" id="A0A813GC08"/>
<accession>A0A813GC08</accession>
<dbReference type="Proteomes" id="UP000626109">
    <property type="component" value="Unassembled WGS sequence"/>
</dbReference>
<sequence>MKCWLALVVLGRSSGQDPHDKRVQGLNPWNGVSLTDDGGASGIRRIVLSDGSRDHIIERILQQKKAWGKHRFTVLDIGPVANPWSIHMGVADAIFDLYTRDVTDCWGREDPAKIVTQCCQSAMSGCWDTYFTQQRCCDHNNTGRPHLIRFTGDVTDAKDWEKLLAYVKILGKFDFVITSHILEDVIHPAAMVEMLPRVAKAGYVSVPSKYFELTRYTHSPEAVHIPRMRGAIHHRWIFTVRKGVLLAIPKLPIVEVDKMFDGMEAFGTNNSLRDLSLVWQGALPLEMLNGGYMGPSEEAVVEMLREAAGPQSFDDVDEVRVRGSGQPQTA</sequence>
<protein>
    <submittedName>
        <fullName evidence="1">Uncharacterized protein</fullName>
    </submittedName>
</protein>
<dbReference type="Proteomes" id="UP000654075">
    <property type="component" value="Unassembled WGS sequence"/>
</dbReference>
<dbReference type="OrthoDB" id="10259978at2759"/>
<proteinExistence type="predicted"/>
<keyword evidence="3" id="KW-1185">Reference proteome</keyword>
<reference evidence="1" key="1">
    <citation type="submission" date="2021-02" db="EMBL/GenBank/DDBJ databases">
        <authorList>
            <person name="Dougan E. K."/>
            <person name="Rhodes N."/>
            <person name="Thang M."/>
            <person name="Chan C."/>
        </authorList>
    </citation>
    <scope>NUCLEOTIDE SEQUENCE</scope>
</reference>
<comment type="caution">
    <text evidence="1">The sequence shown here is derived from an EMBL/GenBank/DDBJ whole genome shotgun (WGS) entry which is preliminary data.</text>
</comment>
<organism evidence="1 3">
    <name type="scientific">Polarella glacialis</name>
    <name type="common">Dinoflagellate</name>
    <dbReference type="NCBI Taxonomy" id="89957"/>
    <lineage>
        <taxon>Eukaryota</taxon>
        <taxon>Sar</taxon>
        <taxon>Alveolata</taxon>
        <taxon>Dinophyceae</taxon>
        <taxon>Suessiales</taxon>
        <taxon>Suessiaceae</taxon>
        <taxon>Polarella</taxon>
    </lineage>
</organism>